<keyword evidence="7" id="KW-1185">Reference proteome</keyword>
<evidence type="ECO:0000256" key="5">
    <source>
        <dbReference type="SAM" id="Phobius"/>
    </source>
</evidence>
<dbReference type="OrthoDB" id="435607at2759"/>
<keyword evidence="2 5" id="KW-0812">Transmembrane</keyword>
<gene>
    <name evidence="6" type="ORF">D9615_006710</name>
</gene>
<protein>
    <submittedName>
        <fullName evidence="6">Uncharacterized protein</fullName>
    </submittedName>
</protein>
<dbReference type="Proteomes" id="UP000565441">
    <property type="component" value="Unassembled WGS sequence"/>
</dbReference>
<evidence type="ECO:0000256" key="2">
    <source>
        <dbReference type="ARBA" id="ARBA00022692"/>
    </source>
</evidence>
<organism evidence="6 7">
    <name type="scientific">Tricholomella constricta</name>
    <dbReference type="NCBI Taxonomy" id="117010"/>
    <lineage>
        <taxon>Eukaryota</taxon>
        <taxon>Fungi</taxon>
        <taxon>Dikarya</taxon>
        <taxon>Basidiomycota</taxon>
        <taxon>Agaricomycotina</taxon>
        <taxon>Agaricomycetes</taxon>
        <taxon>Agaricomycetidae</taxon>
        <taxon>Agaricales</taxon>
        <taxon>Tricholomatineae</taxon>
        <taxon>Lyophyllaceae</taxon>
        <taxon>Tricholomella</taxon>
    </lineage>
</organism>
<feature type="transmembrane region" description="Helical" evidence="5">
    <location>
        <begin position="294"/>
        <end position="318"/>
    </location>
</feature>
<name>A0A8H5H741_9AGAR</name>
<comment type="caution">
    <text evidence="6">The sequence shown here is derived from an EMBL/GenBank/DDBJ whole genome shotgun (WGS) entry which is preliminary data.</text>
</comment>
<dbReference type="InterPro" id="IPR004776">
    <property type="entry name" value="Mem_transp_PIN-like"/>
</dbReference>
<reference evidence="6 7" key="1">
    <citation type="journal article" date="2020" name="ISME J.">
        <title>Uncovering the hidden diversity of litter-decomposition mechanisms in mushroom-forming fungi.</title>
        <authorList>
            <person name="Floudas D."/>
            <person name="Bentzer J."/>
            <person name="Ahren D."/>
            <person name="Johansson T."/>
            <person name="Persson P."/>
            <person name="Tunlid A."/>
        </authorList>
    </citation>
    <scope>NUCLEOTIDE SEQUENCE [LARGE SCALE GENOMIC DNA]</scope>
    <source>
        <strain evidence="6 7">CBS 661.87</strain>
    </source>
</reference>
<feature type="transmembrane region" description="Helical" evidence="5">
    <location>
        <begin position="260"/>
        <end position="282"/>
    </location>
</feature>
<feature type="transmembrane region" description="Helical" evidence="5">
    <location>
        <begin position="200"/>
        <end position="220"/>
    </location>
</feature>
<evidence type="ECO:0000256" key="4">
    <source>
        <dbReference type="ARBA" id="ARBA00023136"/>
    </source>
</evidence>
<dbReference type="PANTHER" id="PTHR31274:SF1">
    <property type="entry name" value="AGL149CP"/>
    <property type="match status" value="1"/>
</dbReference>
<dbReference type="EMBL" id="JAACJP010000022">
    <property type="protein sequence ID" value="KAF5377929.1"/>
    <property type="molecule type" value="Genomic_DNA"/>
</dbReference>
<evidence type="ECO:0000313" key="7">
    <source>
        <dbReference type="Proteomes" id="UP000565441"/>
    </source>
</evidence>
<dbReference type="InterPro" id="IPR040254">
    <property type="entry name" value="Ecm3-like"/>
</dbReference>
<dbReference type="GO" id="GO:0055085">
    <property type="term" value="P:transmembrane transport"/>
    <property type="evidence" value="ECO:0007669"/>
    <property type="project" value="InterPro"/>
</dbReference>
<comment type="subcellular location">
    <subcellularLocation>
        <location evidence="1">Membrane</location>
        <topology evidence="1">Multi-pass membrane protein</topology>
    </subcellularLocation>
</comment>
<dbReference type="PANTHER" id="PTHR31274">
    <property type="entry name" value="PROTEIN ECM3"/>
    <property type="match status" value="1"/>
</dbReference>
<evidence type="ECO:0000256" key="3">
    <source>
        <dbReference type="ARBA" id="ARBA00022989"/>
    </source>
</evidence>
<dbReference type="Pfam" id="PF03547">
    <property type="entry name" value="Mem_trans"/>
    <property type="match status" value="1"/>
</dbReference>
<evidence type="ECO:0000313" key="6">
    <source>
        <dbReference type="EMBL" id="KAF5377929.1"/>
    </source>
</evidence>
<keyword evidence="3 5" id="KW-1133">Transmembrane helix</keyword>
<dbReference type="GO" id="GO:0016020">
    <property type="term" value="C:membrane"/>
    <property type="evidence" value="ECO:0007669"/>
    <property type="project" value="UniProtKB-SubCell"/>
</dbReference>
<sequence>MDYVGPEVEPEEVKEAVRRRRQAVIYALPNIVAWITGRRPRIVKRTETKRNASVSCGIVEEKSPNREPEEADDIEMNRDERRAVGFTTATAAAPMNKHVSFNEDAAIAVPTDDVRSPICSPTPTEVGFGIVSPTPTIAAGEAPKSVPQIQDQDLLPTTSRVSPSPVAQNLLTRSSSVKRSPFISCLHTVVRISHTFLSSLLSPASLGILLAFPIALIPPLKGLFVELPLSSSPSKFSNPQITPAPDGLPPLSILLDTTSFIGAASVPLGLICLGAALARLNVPRDQWRTLPTGAIGMLAVGKIIVTPVLGVGIVRGLVNAGVIGKEDKVLQFVCM</sequence>
<evidence type="ECO:0000256" key="1">
    <source>
        <dbReference type="ARBA" id="ARBA00004141"/>
    </source>
</evidence>
<accession>A0A8H5H741</accession>
<keyword evidence="4 5" id="KW-0472">Membrane</keyword>
<proteinExistence type="predicted"/>
<dbReference type="AlphaFoldDB" id="A0A8H5H741"/>